<evidence type="ECO:0000313" key="5">
    <source>
        <dbReference type="EMBL" id="APZ42690.1"/>
    </source>
</evidence>
<dbReference type="PROSITE" id="PS50937">
    <property type="entry name" value="HTH_MERR_2"/>
    <property type="match status" value="1"/>
</dbReference>
<keyword evidence="2" id="KW-0238">DNA-binding</keyword>
<dbReference type="InterPro" id="IPR047057">
    <property type="entry name" value="MerR_fam"/>
</dbReference>
<dbReference type="Proteomes" id="UP000243807">
    <property type="component" value="Chromosome"/>
</dbReference>
<evidence type="ECO:0000259" key="4">
    <source>
        <dbReference type="PROSITE" id="PS50937"/>
    </source>
</evidence>
<proteinExistence type="predicted"/>
<dbReference type="EMBL" id="CP019434">
    <property type="protein sequence ID" value="APZ42690.1"/>
    <property type="molecule type" value="Genomic_DNA"/>
</dbReference>
<evidence type="ECO:0000256" key="2">
    <source>
        <dbReference type="ARBA" id="ARBA00023125"/>
    </source>
</evidence>
<keyword evidence="6" id="KW-1185">Reference proteome</keyword>
<dbReference type="PANTHER" id="PTHR30204:SF94">
    <property type="entry name" value="HEAVY METAL-DEPENDENT TRANSCRIPTIONAL REGULATOR HI_0293-RELATED"/>
    <property type="match status" value="1"/>
</dbReference>
<dbReference type="InterPro" id="IPR009061">
    <property type="entry name" value="DNA-bd_dom_put_sf"/>
</dbReference>
<dbReference type="AlphaFoldDB" id="A0A1P8UFU3"/>
<dbReference type="OrthoDB" id="9808480at2"/>
<dbReference type="Pfam" id="PF09278">
    <property type="entry name" value="MerR-DNA-bind"/>
    <property type="match status" value="1"/>
</dbReference>
<organism evidence="5 6">
    <name type="scientific">Acidihalobacter ferrooxydans</name>
    <dbReference type="NCBI Taxonomy" id="1765967"/>
    <lineage>
        <taxon>Bacteria</taxon>
        <taxon>Pseudomonadati</taxon>
        <taxon>Pseudomonadota</taxon>
        <taxon>Gammaproteobacteria</taxon>
        <taxon>Chromatiales</taxon>
        <taxon>Ectothiorhodospiraceae</taxon>
        <taxon>Acidihalobacter</taxon>
    </lineage>
</organism>
<dbReference type="PRINTS" id="PR00040">
    <property type="entry name" value="HTHMERR"/>
</dbReference>
<dbReference type="STRING" id="1765967.BW247_05915"/>
<dbReference type="Pfam" id="PF00376">
    <property type="entry name" value="MerR"/>
    <property type="match status" value="1"/>
</dbReference>
<dbReference type="GO" id="GO:0003700">
    <property type="term" value="F:DNA-binding transcription factor activity"/>
    <property type="evidence" value="ECO:0007669"/>
    <property type="project" value="InterPro"/>
</dbReference>
<keyword evidence="3" id="KW-0804">Transcription</keyword>
<dbReference type="InterPro" id="IPR015358">
    <property type="entry name" value="Tscrpt_reg_MerR_DNA-bd"/>
</dbReference>
<gene>
    <name evidence="5" type="ORF">BW247_05915</name>
</gene>
<protein>
    <submittedName>
        <fullName evidence="5">Heavy metal-responsive transcriptional regulator</fullName>
    </submittedName>
</protein>
<evidence type="ECO:0000256" key="3">
    <source>
        <dbReference type="ARBA" id="ARBA00023163"/>
    </source>
</evidence>
<reference evidence="5 6" key="1">
    <citation type="submission" date="2017-01" db="EMBL/GenBank/DDBJ databases">
        <title>Draft sequence of Acidihalobacter ferrooxidans strain DSM 14175 (strain V8).</title>
        <authorList>
            <person name="Khaleque H.N."/>
            <person name="Ramsay J.P."/>
            <person name="Murphy R.J.T."/>
            <person name="Kaksonen A.H."/>
            <person name="Boxall N.J."/>
            <person name="Watkin E.L.J."/>
        </authorList>
    </citation>
    <scope>NUCLEOTIDE SEQUENCE [LARGE SCALE GENOMIC DNA]</scope>
    <source>
        <strain evidence="5 6">V8</strain>
    </source>
</reference>
<feature type="domain" description="HTH merR-type" evidence="4">
    <location>
        <begin position="4"/>
        <end position="73"/>
    </location>
</feature>
<evidence type="ECO:0000256" key="1">
    <source>
        <dbReference type="ARBA" id="ARBA00023015"/>
    </source>
</evidence>
<accession>A0A1P8UFU3</accession>
<dbReference type="KEGG" id="afy:BW247_05915"/>
<dbReference type="InterPro" id="IPR000551">
    <property type="entry name" value="MerR-type_HTH_dom"/>
</dbReference>
<sequence>MDKLLTIGALARTERLAPETLRYYERVGLIEPTRRTASNYRLYGPEAKRRLRFIRRAQTPGFSLAEIGELLSLHARPEADMGAVKALTEEKISDIDQKIADLQRMRAGLDALAGQCPGHGSTAECPILGALLREDQ</sequence>
<dbReference type="PANTHER" id="PTHR30204">
    <property type="entry name" value="REDOX-CYCLING DRUG-SENSING TRANSCRIPTIONAL ACTIVATOR SOXR"/>
    <property type="match status" value="1"/>
</dbReference>
<evidence type="ECO:0000313" key="6">
    <source>
        <dbReference type="Proteomes" id="UP000243807"/>
    </source>
</evidence>
<dbReference type="SMART" id="SM00422">
    <property type="entry name" value="HTH_MERR"/>
    <property type="match status" value="1"/>
</dbReference>
<dbReference type="RefSeq" id="WP_076836341.1">
    <property type="nucleotide sequence ID" value="NZ_CP019434.1"/>
</dbReference>
<keyword evidence="1" id="KW-0805">Transcription regulation</keyword>
<dbReference type="CDD" id="cd04770">
    <property type="entry name" value="HTH_HMRTR"/>
    <property type="match status" value="1"/>
</dbReference>
<dbReference type="Gene3D" id="1.10.1660.10">
    <property type="match status" value="1"/>
</dbReference>
<name>A0A1P8UFU3_9GAMM</name>
<dbReference type="SUPFAM" id="SSF46955">
    <property type="entry name" value="Putative DNA-binding domain"/>
    <property type="match status" value="1"/>
</dbReference>
<dbReference type="GO" id="GO:0003677">
    <property type="term" value="F:DNA binding"/>
    <property type="evidence" value="ECO:0007669"/>
    <property type="project" value="UniProtKB-KW"/>
</dbReference>